<proteinExistence type="predicted"/>
<dbReference type="RefSeq" id="XP_018070910.1">
    <property type="nucleotide sequence ID" value="XM_018223470.1"/>
</dbReference>
<evidence type="ECO:0000313" key="3">
    <source>
        <dbReference type="Proteomes" id="UP000070700"/>
    </source>
</evidence>
<organism evidence="2 3">
    <name type="scientific">Mollisia scopiformis</name>
    <name type="common">Conifer needle endophyte fungus</name>
    <name type="synonym">Phialocephala scopiformis</name>
    <dbReference type="NCBI Taxonomy" id="149040"/>
    <lineage>
        <taxon>Eukaryota</taxon>
        <taxon>Fungi</taxon>
        <taxon>Dikarya</taxon>
        <taxon>Ascomycota</taxon>
        <taxon>Pezizomycotina</taxon>
        <taxon>Leotiomycetes</taxon>
        <taxon>Helotiales</taxon>
        <taxon>Mollisiaceae</taxon>
        <taxon>Mollisia</taxon>
    </lineage>
</organism>
<dbReference type="SUPFAM" id="SSF56214">
    <property type="entry name" value="4'-phosphopantetheinyl transferase"/>
    <property type="match status" value="1"/>
</dbReference>
<dbReference type="Proteomes" id="UP000070700">
    <property type="component" value="Unassembled WGS sequence"/>
</dbReference>
<evidence type="ECO:0000256" key="1">
    <source>
        <dbReference type="SAM" id="MobiDB-lite"/>
    </source>
</evidence>
<dbReference type="GeneID" id="28833196"/>
<dbReference type="EMBL" id="KQ947416">
    <property type="protein sequence ID" value="KUJ16555.1"/>
    <property type="molecule type" value="Genomic_DNA"/>
</dbReference>
<protein>
    <recommendedName>
        <fullName evidence="4">4'-phosphopantetheinyl transferase domain-containing protein</fullName>
    </recommendedName>
</protein>
<feature type="region of interest" description="Disordered" evidence="1">
    <location>
        <begin position="455"/>
        <end position="480"/>
    </location>
</feature>
<dbReference type="GO" id="GO:0008897">
    <property type="term" value="F:holo-[acyl-carrier-protein] synthase activity"/>
    <property type="evidence" value="ECO:0007669"/>
    <property type="project" value="InterPro"/>
</dbReference>
<evidence type="ECO:0000313" key="2">
    <source>
        <dbReference type="EMBL" id="KUJ16555.1"/>
    </source>
</evidence>
<dbReference type="Gene3D" id="3.90.470.20">
    <property type="entry name" value="4'-phosphopantetheinyl transferase domain"/>
    <property type="match status" value="1"/>
</dbReference>
<dbReference type="GO" id="GO:0000287">
    <property type="term" value="F:magnesium ion binding"/>
    <property type="evidence" value="ECO:0007669"/>
    <property type="project" value="InterPro"/>
</dbReference>
<dbReference type="InParanoid" id="A0A194X8R3"/>
<dbReference type="AlphaFoldDB" id="A0A194X8R3"/>
<accession>A0A194X8R3</accession>
<sequence>MPKPFPFSLAIATDICSVSRIRELLARKNGNSLIRRVLRPEEILENKARCDDALEKWRKVANMKELHAWKREKGSVVVEKTKGISDEVVARHLQRMIEQDTPEAEKSLAKVATFMAGRFAAKEAIIKAHEGRLTFHDIIIRRPPDDALGSKAPLAIVLPQSGKEEDGQVVKISISHDTDFATAVCLAPTGADIAAAPAPSVRYYQSSSLATRHLKVGTPGGMLPSVNDALKRTLDAYARAIQIVKVHYGSHRENAVLIEDFPPEISTEQLNSLFQSRPINVHIQNPKEDSGMSRWAIAIFKTEYEAHVAASTFQANEGHQYRRGHIGPCTHLKSSSCFVQRSLVETNLEERYQDAVDIIGPGRLTRYHTVEVISSTFQPPNSCERLRYVMFHLKSQANGFCQIAGKRGPDWVCGYVLFHSKQEALDAIARYDNTPIDSPWGLLQCRLRILADQMPSTGSQTKSSEDGEVKSQHEEVQSDNIRIAECVPDSGVELNSPPQVGDERIV</sequence>
<dbReference type="InterPro" id="IPR037143">
    <property type="entry name" value="4-PPantetheinyl_Trfase_dom_sf"/>
</dbReference>
<feature type="compositionally biased region" description="Basic and acidic residues" evidence="1">
    <location>
        <begin position="463"/>
        <end position="476"/>
    </location>
</feature>
<dbReference type="KEGG" id="psco:LY89DRAFT_87033"/>
<keyword evidence="3" id="KW-1185">Reference proteome</keyword>
<dbReference type="OrthoDB" id="15433at2759"/>
<gene>
    <name evidence="2" type="ORF">LY89DRAFT_87033</name>
</gene>
<name>A0A194X8R3_MOLSC</name>
<evidence type="ECO:0008006" key="4">
    <source>
        <dbReference type="Google" id="ProtNLM"/>
    </source>
</evidence>
<reference evidence="2 3" key="1">
    <citation type="submission" date="2015-10" db="EMBL/GenBank/DDBJ databases">
        <title>Full genome of DAOMC 229536 Phialocephala scopiformis, a fungal endophyte of spruce producing the potent anti-insectan compound rugulosin.</title>
        <authorList>
            <consortium name="DOE Joint Genome Institute"/>
            <person name="Walker A.K."/>
            <person name="Frasz S.L."/>
            <person name="Seifert K.A."/>
            <person name="Miller J.D."/>
            <person name="Mondo S.J."/>
            <person name="Labutti K."/>
            <person name="Lipzen A."/>
            <person name="Dockter R."/>
            <person name="Kennedy M."/>
            <person name="Grigoriev I.V."/>
            <person name="Spatafora J.W."/>
        </authorList>
    </citation>
    <scope>NUCLEOTIDE SEQUENCE [LARGE SCALE GENOMIC DNA]</scope>
    <source>
        <strain evidence="2 3">CBS 120377</strain>
    </source>
</reference>